<feature type="region of interest" description="Disordered" evidence="1">
    <location>
        <begin position="27"/>
        <end position="53"/>
    </location>
</feature>
<evidence type="ECO:0000313" key="7">
    <source>
        <dbReference type="Proteomes" id="UP000255110"/>
    </source>
</evidence>
<evidence type="ECO:0000313" key="6">
    <source>
        <dbReference type="Proteomes" id="UP000054820"/>
    </source>
</evidence>
<feature type="signal peptide" evidence="2">
    <location>
        <begin position="1"/>
        <end position="24"/>
    </location>
</feature>
<dbReference type="STRING" id="460.Lstg_1929"/>
<gene>
    <name evidence="4" type="ORF">Lstg_1929</name>
    <name evidence="5" type="ORF">NCTC11991_01483</name>
</gene>
<sequence length="148" mass="16205">MTKKLHTAFYIFLGCTLISFTSNAEETSTSTANPTATPTSTTDTSGTKSDNSAEISKDKWLKSVTPLLPDLICKGFENDPQLKKRLDDIKMNYEQCIAAIPESVSKCQQQLYGSIPDKINNDSAAVWGKSLGECIGKDFAIKYLIPKS</sequence>
<dbReference type="EMBL" id="LNYZ01000013">
    <property type="protein sequence ID" value="KTD77572.1"/>
    <property type="molecule type" value="Genomic_DNA"/>
</dbReference>
<dbReference type="OrthoDB" id="5640576at2"/>
<keyword evidence="6" id="KW-1185">Reference proteome</keyword>
<reference evidence="5 7" key="2">
    <citation type="submission" date="2018-06" db="EMBL/GenBank/DDBJ databases">
        <authorList>
            <consortium name="Pathogen Informatics"/>
            <person name="Doyle S."/>
        </authorList>
    </citation>
    <scope>NUCLEOTIDE SEQUENCE [LARGE SCALE GENOMIC DNA]</scope>
    <source>
        <strain evidence="5 7">NCTC11991</strain>
    </source>
</reference>
<reference evidence="4 6" key="1">
    <citation type="submission" date="2015-11" db="EMBL/GenBank/DDBJ databases">
        <title>Genomic analysis of 38 Legionella species identifies large and diverse effector repertoires.</title>
        <authorList>
            <person name="Burstein D."/>
            <person name="Amaro F."/>
            <person name="Zusman T."/>
            <person name="Lifshitz Z."/>
            <person name="Cohen O."/>
            <person name="Gilbert J.A."/>
            <person name="Pupko T."/>
            <person name="Shuman H.A."/>
            <person name="Segal G."/>
        </authorList>
    </citation>
    <scope>NUCLEOTIDE SEQUENCE [LARGE SCALE GENOMIC DNA]</scope>
    <source>
        <strain evidence="4 6">SC-18-C9</strain>
    </source>
</reference>
<evidence type="ECO:0000313" key="4">
    <source>
        <dbReference type="EMBL" id="KTD77572.1"/>
    </source>
</evidence>
<dbReference type="Pfam" id="PF24275">
    <property type="entry name" value="NttA"/>
    <property type="match status" value="1"/>
</dbReference>
<dbReference type="PROSITE" id="PS51257">
    <property type="entry name" value="PROKAR_LIPOPROTEIN"/>
    <property type="match status" value="1"/>
</dbReference>
<evidence type="ECO:0000259" key="3">
    <source>
        <dbReference type="Pfam" id="PF24275"/>
    </source>
</evidence>
<keyword evidence="2" id="KW-0732">Signal</keyword>
<dbReference type="AlphaFoldDB" id="A0A378LAD7"/>
<dbReference type="Proteomes" id="UP000255110">
    <property type="component" value="Unassembled WGS sequence"/>
</dbReference>
<feature type="compositionally biased region" description="Low complexity" evidence="1">
    <location>
        <begin position="27"/>
        <end position="52"/>
    </location>
</feature>
<evidence type="ECO:0000256" key="2">
    <source>
        <dbReference type="SAM" id="SignalP"/>
    </source>
</evidence>
<organism evidence="5 7">
    <name type="scientific">Legionella steigerwaltii</name>
    <dbReference type="NCBI Taxonomy" id="460"/>
    <lineage>
        <taxon>Bacteria</taxon>
        <taxon>Pseudomonadati</taxon>
        <taxon>Pseudomonadota</taxon>
        <taxon>Gammaproteobacteria</taxon>
        <taxon>Legionellales</taxon>
        <taxon>Legionellaceae</taxon>
        <taxon>Legionella</taxon>
    </lineage>
</organism>
<dbReference type="InterPro" id="IPR056212">
    <property type="entry name" value="NttA"/>
</dbReference>
<dbReference type="EMBL" id="UGOY01000001">
    <property type="protein sequence ID" value="STY22882.1"/>
    <property type="molecule type" value="Genomic_DNA"/>
</dbReference>
<protein>
    <recommendedName>
        <fullName evidence="3">T2SS substrate NttA domain-containing protein</fullName>
    </recommendedName>
</protein>
<feature type="chain" id="PRO_5017069249" description="T2SS substrate NttA domain-containing protein" evidence="2">
    <location>
        <begin position="25"/>
        <end position="148"/>
    </location>
</feature>
<dbReference type="RefSeq" id="WP_058477472.1">
    <property type="nucleotide sequence ID" value="NZ_CAAAIO010000001.1"/>
</dbReference>
<name>A0A378LAD7_9GAMM</name>
<evidence type="ECO:0000313" key="5">
    <source>
        <dbReference type="EMBL" id="STY22882.1"/>
    </source>
</evidence>
<proteinExistence type="predicted"/>
<dbReference type="Proteomes" id="UP000054820">
    <property type="component" value="Unassembled WGS sequence"/>
</dbReference>
<accession>A0A378LAD7</accession>
<evidence type="ECO:0000256" key="1">
    <source>
        <dbReference type="SAM" id="MobiDB-lite"/>
    </source>
</evidence>
<feature type="domain" description="T2SS substrate NttA" evidence="3">
    <location>
        <begin position="54"/>
        <end position="147"/>
    </location>
</feature>